<name>A0A7W4YLH9_9MICO</name>
<dbReference type="EMBL" id="JACHWQ010000001">
    <property type="protein sequence ID" value="MBB2974469.1"/>
    <property type="molecule type" value="Genomic_DNA"/>
</dbReference>
<evidence type="ECO:0000313" key="1">
    <source>
        <dbReference type="EMBL" id="MBB2974469.1"/>
    </source>
</evidence>
<dbReference type="AlphaFoldDB" id="A0A7W4YLH9"/>
<gene>
    <name evidence="1" type="ORF">FHX49_000010</name>
</gene>
<proteinExistence type="predicted"/>
<accession>A0A7W4YLH9</accession>
<keyword evidence="2" id="KW-1185">Reference proteome</keyword>
<organism evidence="1 2">
    <name type="scientific">Microbacterium endophyticum</name>
    <dbReference type="NCBI Taxonomy" id="1526412"/>
    <lineage>
        <taxon>Bacteria</taxon>
        <taxon>Bacillati</taxon>
        <taxon>Actinomycetota</taxon>
        <taxon>Actinomycetes</taxon>
        <taxon>Micrococcales</taxon>
        <taxon>Microbacteriaceae</taxon>
        <taxon>Microbacterium</taxon>
    </lineage>
</organism>
<sequence>MRFPPLRLVYAREKRDAATGETLHSGSSYYADVWKYLQNWGYRILNDLYLAGFAPAAHADLAWLFETRVLERATTFHPYDGKGPGLSTLLVEEMANKAATAVLRDWTPTWIARQQALGSIGGKLARRRSKTWTESDVDKLAKLGSLQTMQQKADALGRSLRTTQRMAAALAAREGE</sequence>
<dbReference type="RefSeq" id="WP_165142945.1">
    <property type="nucleotide sequence ID" value="NZ_CP049255.1"/>
</dbReference>
<evidence type="ECO:0000313" key="2">
    <source>
        <dbReference type="Proteomes" id="UP000529310"/>
    </source>
</evidence>
<protein>
    <submittedName>
        <fullName evidence="1">Uncharacterized protein</fullName>
    </submittedName>
</protein>
<comment type="caution">
    <text evidence="1">The sequence shown here is derived from an EMBL/GenBank/DDBJ whole genome shotgun (WGS) entry which is preliminary data.</text>
</comment>
<dbReference type="Proteomes" id="UP000529310">
    <property type="component" value="Unassembled WGS sequence"/>
</dbReference>
<reference evidence="1 2" key="1">
    <citation type="submission" date="2020-08" db="EMBL/GenBank/DDBJ databases">
        <title>Sequencing the genomes of 1000 actinobacteria strains.</title>
        <authorList>
            <person name="Klenk H.-P."/>
        </authorList>
    </citation>
    <scope>NUCLEOTIDE SEQUENCE [LARGE SCALE GENOMIC DNA]</scope>
    <source>
        <strain evidence="1 2">DSM 27099</strain>
    </source>
</reference>